<dbReference type="Pfam" id="PF11863">
    <property type="entry name" value="DUF3383"/>
    <property type="match status" value="1"/>
</dbReference>
<evidence type="ECO:0000313" key="1">
    <source>
        <dbReference type="EMBL" id="PHM61189.1"/>
    </source>
</evidence>
<dbReference type="InterPro" id="IPR021808">
    <property type="entry name" value="DUF3383"/>
</dbReference>
<dbReference type="EMBL" id="NJAK01000001">
    <property type="protein sequence ID" value="PHM61189.1"/>
    <property type="molecule type" value="Genomic_DNA"/>
</dbReference>
<dbReference type="AlphaFoldDB" id="A0A2D0KCL1"/>
<reference evidence="1 2" key="1">
    <citation type="journal article" date="2017" name="Nat. Microbiol.">
        <title>Natural product diversity associated with the nematode symbionts Photorhabdus and Xenorhabdus.</title>
        <authorList>
            <person name="Tobias N.J."/>
            <person name="Wolff H."/>
            <person name="Djahanschiri B."/>
            <person name="Grundmann F."/>
            <person name="Kronenwerth M."/>
            <person name="Shi Y.M."/>
            <person name="Simonyi S."/>
            <person name="Grun P."/>
            <person name="Shapiro-Ilan D."/>
            <person name="Pidot S.J."/>
            <person name="Stinear T.P."/>
            <person name="Ebersberger I."/>
            <person name="Bode H.B."/>
        </authorList>
    </citation>
    <scope>NUCLEOTIDE SEQUENCE [LARGE SCALE GENOMIC DNA]</scope>
    <source>
        <strain evidence="1 2">DSM 22670</strain>
    </source>
</reference>
<keyword evidence="2" id="KW-1185">Reference proteome</keyword>
<protein>
    <submittedName>
        <fullName evidence="1">Phage protein</fullName>
    </submittedName>
</protein>
<proteinExistence type="predicted"/>
<sequence length="487" mass="52753">MNSIPASDIVSVLPGVVGTGGNPLALNAIFITKSTPSAMLGVKAFGSSEQVSEIFGTKSKEYEAAQVYFSGFVGSTTRPETLYIASMVTTNQAAKLVGSKVPIRDFNHIPQGLELDIDGKHQVVTITPVEIKSYSALAEAVSASLAKAGVCKYDPTSRTFAIEGAKKGTGGTISFGSGDLAEYMGLTEEAGAQKNNGIDADTIDELMPRITKEVNNFVSIMAIGDFSSDEKIAISRWVTLQNDRYVHVLYSNGDLVALEALEAISSAIHESDIGGTCLMYGDHTHGAFACTYAASLNFNELNGRATFAFRRQEGLKPTVTEKSLADELLRLRFNFYGAYGTANDRFIFVNQGSISGKFKWMDSYVNQVFLNSQLQLALMTMLTSFKSIPYNETGKAIHRAALKDPIDQMLRFGGIQRGVVLSEQQKKQINVEAGFDAAAQIQAEGWCVLIDDTPAQTRGLRKSMPLKFWYADGGSVQRVELPSINVQ</sequence>
<dbReference type="Proteomes" id="UP000222168">
    <property type="component" value="Unassembled WGS sequence"/>
</dbReference>
<dbReference type="OrthoDB" id="7494486at2"/>
<accession>A0A2D0KCL1</accession>
<name>A0A2D0KCL1_9GAMM</name>
<gene>
    <name evidence="1" type="ORF">Xish_00311</name>
</gene>
<dbReference type="RefSeq" id="WP_099116392.1">
    <property type="nucleotide sequence ID" value="NZ_NJAK01000001.1"/>
</dbReference>
<organism evidence="1 2">
    <name type="scientific">Xenorhabdus ishibashii</name>
    <dbReference type="NCBI Taxonomy" id="1034471"/>
    <lineage>
        <taxon>Bacteria</taxon>
        <taxon>Pseudomonadati</taxon>
        <taxon>Pseudomonadota</taxon>
        <taxon>Gammaproteobacteria</taxon>
        <taxon>Enterobacterales</taxon>
        <taxon>Morganellaceae</taxon>
        <taxon>Xenorhabdus</taxon>
    </lineage>
</organism>
<comment type="caution">
    <text evidence="1">The sequence shown here is derived from an EMBL/GenBank/DDBJ whole genome shotgun (WGS) entry which is preliminary data.</text>
</comment>
<evidence type="ECO:0000313" key="2">
    <source>
        <dbReference type="Proteomes" id="UP000222168"/>
    </source>
</evidence>